<name>A0A0L6UXG2_9BASI</name>
<feature type="region of interest" description="Disordered" evidence="1">
    <location>
        <begin position="70"/>
        <end position="92"/>
    </location>
</feature>
<gene>
    <name evidence="2" type="ORF">VP01_3533g1</name>
</gene>
<comment type="caution">
    <text evidence="2">The sequence shown here is derived from an EMBL/GenBank/DDBJ whole genome shotgun (WGS) entry which is preliminary data.</text>
</comment>
<evidence type="ECO:0000313" key="2">
    <source>
        <dbReference type="EMBL" id="KNZ52545.1"/>
    </source>
</evidence>
<feature type="region of interest" description="Disordered" evidence="1">
    <location>
        <begin position="1"/>
        <end position="46"/>
    </location>
</feature>
<evidence type="ECO:0000256" key="1">
    <source>
        <dbReference type="SAM" id="MobiDB-lite"/>
    </source>
</evidence>
<accession>A0A0L6UXG2</accession>
<dbReference type="AlphaFoldDB" id="A0A0L6UXG2"/>
<sequence>MSISASTASRTHSGCSAAHGAADYCTPTKQTDEGARKVLNPSGSPDDYSRPTYVRLNLIRCLKAVWPSREKKAAPAIVGNNNKKHSKLPSPRVLERQLKLQQERIRCDWRSMDRFPTAWRPNRPFDSYYRPLHPELVDHHLQPAQNYIIPPLSPLDSIHPSPTLQAAK</sequence>
<dbReference type="OrthoDB" id="2502982at2759"/>
<dbReference type="VEuPathDB" id="FungiDB:VP01_3533g1"/>
<proteinExistence type="predicted"/>
<feature type="compositionally biased region" description="Polar residues" evidence="1">
    <location>
        <begin position="1"/>
        <end position="14"/>
    </location>
</feature>
<organism evidence="2 3">
    <name type="scientific">Puccinia sorghi</name>
    <dbReference type="NCBI Taxonomy" id="27349"/>
    <lineage>
        <taxon>Eukaryota</taxon>
        <taxon>Fungi</taxon>
        <taxon>Dikarya</taxon>
        <taxon>Basidiomycota</taxon>
        <taxon>Pucciniomycotina</taxon>
        <taxon>Pucciniomycetes</taxon>
        <taxon>Pucciniales</taxon>
        <taxon>Pucciniaceae</taxon>
        <taxon>Puccinia</taxon>
    </lineage>
</organism>
<dbReference type="EMBL" id="LAVV01008539">
    <property type="protein sequence ID" value="KNZ52545.1"/>
    <property type="molecule type" value="Genomic_DNA"/>
</dbReference>
<reference evidence="2 3" key="1">
    <citation type="submission" date="2015-08" db="EMBL/GenBank/DDBJ databases">
        <title>Next Generation Sequencing and Analysis of the Genome of Puccinia sorghi L Schw, the Causal Agent of Maize Common Rust.</title>
        <authorList>
            <person name="Rochi L."/>
            <person name="Burguener G."/>
            <person name="Darino M."/>
            <person name="Turjanski A."/>
            <person name="Kreff E."/>
            <person name="Dieguez M.J."/>
            <person name="Sacco F."/>
        </authorList>
    </citation>
    <scope>NUCLEOTIDE SEQUENCE [LARGE SCALE GENOMIC DNA]</scope>
    <source>
        <strain evidence="2 3">RO10H11247</strain>
    </source>
</reference>
<keyword evidence="3" id="KW-1185">Reference proteome</keyword>
<evidence type="ECO:0000313" key="3">
    <source>
        <dbReference type="Proteomes" id="UP000037035"/>
    </source>
</evidence>
<dbReference type="Proteomes" id="UP000037035">
    <property type="component" value="Unassembled WGS sequence"/>
</dbReference>
<protein>
    <submittedName>
        <fullName evidence="2">Uncharacterized protein</fullName>
    </submittedName>
</protein>